<dbReference type="OrthoDB" id="214119at2157"/>
<sequence>MHRGSSEDLHVLRKKILEGDIIRTVLWLAWPIIVANLVNMSYNLIDAYWLGKLGKEAFGAPTVSWPLIMLFYSIGFGFSRAGISLIAQYVGAGNLRMANKSAGNLLSFMALIALSISITGYFLSPPILSLMGVPPDIYPNAVEYIRIIFIGIPLSFIGFAFNTIANSLGDTRTPTYINIVSSFTNMVLDPLFIFGYLGFPAMGVKGAAIATILSRSIVSFVGSYLLFTGYHGIKITFSDLGIEKWWIKKVVSIGTPLTIQQSSNSLGFTIMMSIVSRFGSVAVSAYGVAIRIIDVLSAFTWGINRALSVMVGQNLGAEYYDRSKAIVKKTMWLTTLILAIGSVFIFLTRDLTVAFFVPEKDVIMEGSMVLAIFTWSIPFFGLFFLGGAVAGGSGHTKIFAIISIIRLWVLRIGLSYLLALVMGLGTIGIWVAMTISNIVAGLLALLWVFKGNWTKRIID</sequence>
<feature type="transmembrane region" description="Helical" evidence="7">
    <location>
        <begin position="427"/>
        <end position="449"/>
    </location>
</feature>
<keyword evidence="9" id="KW-1185">Reference proteome</keyword>
<organism evidence="8 9">
    <name type="scientific">Staphylothermus marinus (strain ATCC 43588 / DSM 3639 / JCM 9404 / F1)</name>
    <dbReference type="NCBI Taxonomy" id="399550"/>
    <lineage>
        <taxon>Archaea</taxon>
        <taxon>Thermoproteota</taxon>
        <taxon>Thermoprotei</taxon>
        <taxon>Desulfurococcales</taxon>
        <taxon>Desulfurococcaceae</taxon>
        <taxon>Staphylothermus</taxon>
    </lineage>
</organism>
<feature type="transmembrane region" description="Helical" evidence="7">
    <location>
        <begin position="368"/>
        <end position="391"/>
    </location>
</feature>
<dbReference type="KEGG" id="smr:Smar_1441"/>
<dbReference type="RefSeq" id="WP_011839725.1">
    <property type="nucleotide sequence ID" value="NC_009033.1"/>
</dbReference>
<evidence type="ECO:0000256" key="4">
    <source>
        <dbReference type="ARBA" id="ARBA00022692"/>
    </source>
</evidence>
<evidence type="ECO:0000256" key="5">
    <source>
        <dbReference type="ARBA" id="ARBA00022989"/>
    </source>
</evidence>
<evidence type="ECO:0000256" key="3">
    <source>
        <dbReference type="ARBA" id="ARBA00022475"/>
    </source>
</evidence>
<name>A3DPH1_STAMF</name>
<feature type="transmembrane region" description="Helical" evidence="7">
    <location>
        <begin position="205"/>
        <end position="227"/>
    </location>
</feature>
<dbReference type="NCBIfam" id="TIGR00797">
    <property type="entry name" value="matE"/>
    <property type="match status" value="1"/>
</dbReference>
<feature type="transmembrane region" description="Helical" evidence="7">
    <location>
        <begin position="398"/>
        <end position="421"/>
    </location>
</feature>
<dbReference type="EMBL" id="CP000575">
    <property type="protein sequence ID" value="ABN70531.1"/>
    <property type="molecule type" value="Genomic_DNA"/>
</dbReference>
<protein>
    <submittedName>
        <fullName evidence="8">MATE efflux family protein</fullName>
    </submittedName>
</protein>
<keyword evidence="4 7" id="KW-0812">Transmembrane</keyword>
<dbReference type="CDD" id="cd13142">
    <property type="entry name" value="MATE_like_12"/>
    <property type="match status" value="1"/>
</dbReference>
<evidence type="ECO:0000313" key="9">
    <source>
        <dbReference type="Proteomes" id="UP000000254"/>
    </source>
</evidence>
<feature type="transmembrane region" description="Helical" evidence="7">
    <location>
        <begin position="330"/>
        <end position="348"/>
    </location>
</feature>
<keyword evidence="2" id="KW-0813">Transport</keyword>
<evidence type="ECO:0000256" key="2">
    <source>
        <dbReference type="ARBA" id="ARBA00022448"/>
    </source>
</evidence>
<dbReference type="GO" id="GO:0015297">
    <property type="term" value="F:antiporter activity"/>
    <property type="evidence" value="ECO:0007669"/>
    <property type="project" value="InterPro"/>
</dbReference>
<reference evidence="9" key="1">
    <citation type="journal article" date="2009" name="BMC Genomics">
        <title>The complete genome sequence of Staphylothermus marinus reveals differences in sulfur metabolism among heterotrophic Crenarchaeota.</title>
        <authorList>
            <person name="Anderson I.J."/>
            <person name="Dharmarajan L."/>
            <person name="Rodriguez J."/>
            <person name="Hooper S."/>
            <person name="Porat I."/>
            <person name="Ulrich L.E."/>
            <person name="Elkins J.G."/>
            <person name="Mavromatis K."/>
            <person name="Sun H."/>
            <person name="Land M."/>
            <person name="Lapidus A."/>
            <person name="Lucas S."/>
            <person name="Barry K."/>
            <person name="Huber H."/>
            <person name="Zhulin I.B."/>
            <person name="Whitman W.B."/>
            <person name="Mukhopadhyay B."/>
            <person name="Woese C."/>
            <person name="Bristow J."/>
            <person name="Kyrpides N."/>
        </authorList>
    </citation>
    <scope>NUCLEOTIDE SEQUENCE [LARGE SCALE GENOMIC DNA]</scope>
    <source>
        <strain evidence="9">ATCC 43588 / DSM 3639 / JCM 9404 / F1</strain>
    </source>
</reference>
<feature type="transmembrane region" description="Helical" evidence="7">
    <location>
        <begin position="176"/>
        <end position="199"/>
    </location>
</feature>
<dbReference type="AlphaFoldDB" id="A3DPH1"/>
<dbReference type="PANTHER" id="PTHR43549">
    <property type="entry name" value="MULTIDRUG RESISTANCE PROTEIN YPNP-RELATED"/>
    <property type="match status" value="1"/>
</dbReference>
<evidence type="ECO:0000256" key="7">
    <source>
        <dbReference type="SAM" id="Phobius"/>
    </source>
</evidence>
<evidence type="ECO:0000256" key="6">
    <source>
        <dbReference type="ARBA" id="ARBA00023136"/>
    </source>
</evidence>
<dbReference type="STRING" id="399550.Smar_1441"/>
<dbReference type="PIRSF" id="PIRSF006603">
    <property type="entry name" value="DinF"/>
    <property type="match status" value="1"/>
</dbReference>
<keyword evidence="5 7" id="KW-1133">Transmembrane helix</keyword>
<comment type="subcellular location">
    <subcellularLocation>
        <location evidence="1">Cell membrane</location>
        <topology evidence="1">Multi-pass membrane protein</topology>
    </subcellularLocation>
</comment>
<dbReference type="Proteomes" id="UP000000254">
    <property type="component" value="Chromosome"/>
</dbReference>
<gene>
    <name evidence="8" type="ordered locus">Smar_1441</name>
</gene>
<dbReference type="InterPro" id="IPR048279">
    <property type="entry name" value="MdtK-like"/>
</dbReference>
<evidence type="ECO:0000256" key="1">
    <source>
        <dbReference type="ARBA" id="ARBA00004651"/>
    </source>
</evidence>
<dbReference type="PANTHER" id="PTHR43549:SF2">
    <property type="entry name" value="MULTIDRUG RESISTANCE PROTEIN NORM-RELATED"/>
    <property type="match status" value="1"/>
</dbReference>
<feature type="transmembrane region" description="Helical" evidence="7">
    <location>
        <begin position="144"/>
        <end position="164"/>
    </location>
</feature>
<dbReference type="GO" id="GO:0042910">
    <property type="term" value="F:xenobiotic transmembrane transporter activity"/>
    <property type="evidence" value="ECO:0007669"/>
    <property type="project" value="InterPro"/>
</dbReference>
<dbReference type="GeneID" id="4906910"/>
<feature type="transmembrane region" description="Helical" evidence="7">
    <location>
        <begin position="102"/>
        <end position="124"/>
    </location>
</feature>
<proteinExistence type="predicted"/>
<dbReference type="Pfam" id="PF01554">
    <property type="entry name" value="MatE"/>
    <property type="match status" value="2"/>
</dbReference>
<accession>A3DPH1</accession>
<dbReference type="HOGENOM" id="CLU_012893_5_3_2"/>
<dbReference type="eggNOG" id="arCOG01731">
    <property type="taxonomic scope" value="Archaea"/>
</dbReference>
<keyword evidence="3" id="KW-1003">Cell membrane</keyword>
<keyword evidence="6 7" id="KW-0472">Membrane</keyword>
<dbReference type="GO" id="GO:0005886">
    <property type="term" value="C:plasma membrane"/>
    <property type="evidence" value="ECO:0007669"/>
    <property type="project" value="UniProtKB-SubCell"/>
</dbReference>
<dbReference type="InterPro" id="IPR052031">
    <property type="entry name" value="Membrane_Transporter-Flippase"/>
</dbReference>
<feature type="transmembrane region" description="Helical" evidence="7">
    <location>
        <begin position="21"/>
        <end position="45"/>
    </location>
</feature>
<dbReference type="InterPro" id="IPR002528">
    <property type="entry name" value="MATE_fam"/>
</dbReference>
<feature type="transmembrane region" description="Helical" evidence="7">
    <location>
        <begin position="65"/>
        <end position="90"/>
    </location>
</feature>
<reference evidence="8 9" key="2">
    <citation type="journal article" date="2009" name="Stand. Genomic Sci.">
        <title>Complete genome sequence of Staphylothermus marinus Stetter and Fiala 1986 type strain F1.</title>
        <authorList>
            <person name="Anderson I.J."/>
            <person name="Sun H."/>
            <person name="Lapidus A."/>
            <person name="Copeland A."/>
            <person name="Glavina Del Rio T."/>
            <person name="Tice H."/>
            <person name="Dalin E."/>
            <person name="Lucas S."/>
            <person name="Barry K."/>
            <person name="Land M."/>
            <person name="Richardson P."/>
            <person name="Huber H."/>
            <person name="Kyrpides N.C."/>
        </authorList>
    </citation>
    <scope>NUCLEOTIDE SEQUENCE [LARGE SCALE GENOMIC DNA]</scope>
    <source>
        <strain evidence="9">ATCC 43588 / DSM 3639 / JCM 9404 / F1</strain>
    </source>
</reference>
<evidence type="ECO:0000313" key="8">
    <source>
        <dbReference type="EMBL" id="ABN70531.1"/>
    </source>
</evidence>